<evidence type="ECO:0000256" key="1">
    <source>
        <dbReference type="ARBA" id="ARBA00009437"/>
    </source>
</evidence>
<dbReference type="SUPFAM" id="SSF46785">
    <property type="entry name" value="Winged helix' DNA-binding domain"/>
    <property type="match status" value="1"/>
</dbReference>
<evidence type="ECO:0000259" key="4">
    <source>
        <dbReference type="PROSITE" id="PS50931"/>
    </source>
</evidence>
<dbReference type="AlphaFoldDB" id="A0AAN1FFN0"/>
<feature type="domain" description="HTH lysR-type" evidence="4">
    <location>
        <begin position="1"/>
        <end position="58"/>
    </location>
</feature>
<dbReference type="GO" id="GO:0000976">
    <property type="term" value="F:transcription cis-regulatory region binding"/>
    <property type="evidence" value="ECO:0007669"/>
    <property type="project" value="TreeGrafter"/>
</dbReference>
<dbReference type="InterPro" id="IPR036390">
    <property type="entry name" value="WH_DNA-bd_sf"/>
</dbReference>
<dbReference type="GO" id="GO:0003700">
    <property type="term" value="F:DNA-binding transcription factor activity"/>
    <property type="evidence" value="ECO:0007669"/>
    <property type="project" value="InterPro"/>
</dbReference>
<name>A0AAN1FFN0_9VIBR</name>
<dbReference type="Gene3D" id="1.10.10.10">
    <property type="entry name" value="Winged helix-like DNA-binding domain superfamily/Winged helix DNA-binding domain"/>
    <property type="match status" value="1"/>
</dbReference>
<dbReference type="Proteomes" id="UP000197092">
    <property type="component" value="Chromosome 1"/>
</dbReference>
<dbReference type="InterPro" id="IPR036388">
    <property type="entry name" value="WH-like_DNA-bd_sf"/>
</dbReference>
<reference evidence="6" key="1">
    <citation type="submission" date="2016-12" db="EMBL/GenBank/DDBJ databases">
        <title>Comparative genomic analysis reveals the diversity, evolution, and environmental adaptation strategies of the genus Vibrio.</title>
        <authorList>
            <person name="Lin H."/>
            <person name="Wang X."/>
            <person name="Zhang X.-H."/>
        </authorList>
    </citation>
    <scope>NUCLEOTIDE SEQUENCE [LARGE SCALE GENOMIC DNA]</scope>
    <source>
        <strain evidence="6">QT6D1</strain>
    </source>
</reference>
<dbReference type="RefSeq" id="WP_088876485.1">
    <property type="nucleotide sequence ID" value="NZ_CP018308.1"/>
</dbReference>
<dbReference type="PANTHER" id="PTHR30126">
    <property type="entry name" value="HTH-TYPE TRANSCRIPTIONAL REGULATOR"/>
    <property type="match status" value="1"/>
</dbReference>
<keyword evidence="3" id="KW-0804">Transcription</keyword>
<evidence type="ECO:0000313" key="5">
    <source>
        <dbReference type="EMBL" id="ASI89482.1"/>
    </source>
</evidence>
<dbReference type="InterPro" id="IPR000847">
    <property type="entry name" value="LysR_HTH_N"/>
</dbReference>
<dbReference type="KEGG" id="vsh:BSZ05_06570"/>
<evidence type="ECO:0000256" key="3">
    <source>
        <dbReference type="ARBA" id="ARBA00023163"/>
    </source>
</evidence>
<dbReference type="PROSITE" id="PS50931">
    <property type="entry name" value="HTH_LYSR"/>
    <property type="match status" value="1"/>
</dbReference>
<comment type="similarity">
    <text evidence="1">Belongs to the LysR transcriptional regulatory family.</text>
</comment>
<dbReference type="PANTHER" id="PTHR30126:SF91">
    <property type="entry name" value="LYSR FAMILY TRANSCRIPTIONAL REGULATOR"/>
    <property type="match status" value="1"/>
</dbReference>
<dbReference type="EMBL" id="CP018308">
    <property type="protein sequence ID" value="ASI89482.1"/>
    <property type="molecule type" value="Genomic_DNA"/>
</dbReference>
<gene>
    <name evidence="5" type="ORF">BSZ05_06570</name>
</gene>
<sequence length="296" mass="32667">MASIEQLESFVAVAKTGSVVAAAEKLGKTHGPVSLAIQNLESRWGELFVVGTGKKQLSEKGEAILPWAEAVIASYYELKNAVAVESPTQMTLGVDIALPRVWQQEILASIIDLDISIRVNCLPSDELIAAFNAQRLDWIVTLVDLPWPETPNFFSLGTVDSYLITSSEELLESSNQSPIVFDSGHLLTLPQLSISHAKRTSAPIYKRFDFPCPWQIQVTDHQQIAAILSELPSHTSAVRNNIELTNTMKIVTEPHLKATWGVSVFWGEHLTGSQVLQCLTDWAMSKSMRGRQQDDS</sequence>
<accession>A0AAN1FFN0</accession>
<dbReference type="Pfam" id="PF00126">
    <property type="entry name" value="HTH_1"/>
    <property type="match status" value="1"/>
</dbReference>
<evidence type="ECO:0000256" key="2">
    <source>
        <dbReference type="ARBA" id="ARBA00023015"/>
    </source>
</evidence>
<keyword evidence="2" id="KW-0805">Transcription regulation</keyword>
<evidence type="ECO:0000313" key="6">
    <source>
        <dbReference type="Proteomes" id="UP000197092"/>
    </source>
</evidence>
<organism evidence="5 6">
    <name type="scientific">Vibrio mediterranei</name>
    <dbReference type="NCBI Taxonomy" id="689"/>
    <lineage>
        <taxon>Bacteria</taxon>
        <taxon>Pseudomonadati</taxon>
        <taxon>Pseudomonadota</taxon>
        <taxon>Gammaproteobacteria</taxon>
        <taxon>Vibrionales</taxon>
        <taxon>Vibrionaceae</taxon>
        <taxon>Vibrio</taxon>
    </lineage>
</organism>
<proteinExistence type="inferred from homology"/>
<protein>
    <recommendedName>
        <fullName evidence="4">HTH lysR-type domain-containing protein</fullName>
    </recommendedName>
</protein>